<evidence type="ECO:0008006" key="4">
    <source>
        <dbReference type="Google" id="ProtNLM"/>
    </source>
</evidence>
<protein>
    <recommendedName>
        <fullName evidence="4">DoxX family membrane protein</fullName>
    </recommendedName>
</protein>
<dbReference type="EMBL" id="JACKXE010000001">
    <property type="protein sequence ID" value="MBB6628078.1"/>
    <property type="molecule type" value="Genomic_DNA"/>
</dbReference>
<keyword evidence="3" id="KW-1185">Reference proteome</keyword>
<dbReference type="AlphaFoldDB" id="A0A7X0VCC0"/>
<comment type="caution">
    <text evidence="2">The sequence shown here is derived from an EMBL/GenBank/DDBJ whole genome shotgun (WGS) entry which is preliminary data.</text>
</comment>
<dbReference type="Proteomes" id="UP000523955">
    <property type="component" value="Unassembled WGS sequence"/>
</dbReference>
<evidence type="ECO:0000313" key="3">
    <source>
        <dbReference type="Proteomes" id="UP000523955"/>
    </source>
</evidence>
<dbReference type="PANTHER" id="PTHR36974">
    <property type="entry name" value="MEMBRANE PROTEIN-RELATED"/>
    <property type="match status" value="1"/>
</dbReference>
<evidence type="ECO:0000313" key="2">
    <source>
        <dbReference type="EMBL" id="MBB6628078.1"/>
    </source>
</evidence>
<dbReference type="RefSeq" id="WP_185253168.1">
    <property type="nucleotide sequence ID" value="NZ_JACKXE010000001.1"/>
</dbReference>
<gene>
    <name evidence="2" type="ORF">H5V45_12185</name>
</gene>
<feature type="transmembrane region" description="Helical" evidence="1">
    <location>
        <begin position="67"/>
        <end position="86"/>
    </location>
</feature>
<name>A0A7X0VCC0_9ACTN</name>
<accession>A0A7X0VCC0</accession>
<reference evidence="2 3" key="1">
    <citation type="submission" date="2020-08" db="EMBL/GenBank/DDBJ databases">
        <authorList>
            <person name="Seo M.-J."/>
        </authorList>
    </citation>
    <scope>NUCLEOTIDE SEQUENCE [LARGE SCALE GENOMIC DNA]</scope>
    <source>
        <strain evidence="2 3">KIGAM211</strain>
    </source>
</reference>
<feature type="transmembrane region" description="Helical" evidence="1">
    <location>
        <begin position="43"/>
        <end position="60"/>
    </location>
</feature>
<keyword evidence="1" id="KW-0812">Transmembrane</keyword>
<dbReference type="PANTHER" id="PTHR36974:SF1">
    <property type="entry name" value="DOXX FAMILY MEMBRANE PROTEIN"/>
    <property type="match status" value="1"/>
</dbReference>
<keyword evidence="1" id="KW-0472">Membrane</keyword>
<keyword evidence="1" id="KW-1133">Transmembrane helix</keyword>
<feature type="transmembrane region" description="Helical" evidence="1">
    <location>
        <begin position="106"/>
        <end position="128"/>
    </location>
</feature>
<sequence length="136" mass="14425">MTTLRTFGRLLLATILLVAGVAHLVDTAEFLGQVPGRLPARDAVVVVSGLVEIVLGAALAGARGRTLACVGVVVAAFFVLVFPGNINQYVVGSDSFGLDTDAKRLARLPFQVSLVALALATTGAWGLLRERWQRRR</sequence>
<proteinExistence type="predicted"/>
<evidence type="ECO:0000256" key="1">
    <source>
        <dbReference type="SAM" id="Phobius"/>
    </source>
</evidence>
<organism evidence="2 3">
    <name type="scientific">Nocardioides luti</name>
    <dbReference type="NCBI Taxonomy" id="2761101"/>
    <lineage>
        <taxon>Bacteria</taxon>
        <taxon>Bacillati</taxon>
        <taxon>Actinomycetota</taxon>
        <taxon>Actinomycetes</taxon>
        <taxon>Propionibacteriales</taxon>
        <taxon>Nocardioidaceae</taxon>
        <taxon>Nocardioides</taxon>
    </lineage>
</organism>